<feature type="transmembrane region" description="Helical" evidence="1">
    <location>
        <begin position="6"/>
        <end position="23"/>
    </location>
</feature>
<dbReference type="Proteomes" id="UP000287823">
    <property type="component" value="Unassembled WGS sequence"/>
</dbReference>
<dbReference type="InterPro" id="IPR021313">
    <property type="entry name" value="DUF2909"/>
</dbReference>
<dbReference type="EMBL" id="PIPO01000002">
    <property type="protein sequence ID" value="RUO34123.1"/>
    <property type="molecule type" value="Genomic_DNA"/>
</dbReference>
<evidence type="ECO:0000313" key="2">
    <source>
        <dbReference type="EMBL" id="RUO34123.1"/>
    </source>
</evidence>
<keyword evidence="1" id="KW-0472">Membrane</keyword>
<gene>
    <name evidence="2" type="ORF">CWE14_05555</name>
</gene>
<dbReference type="AlphaFoldDB" id="A0A432WK04"/>
<proteinExistence type="predicted"/>
<evidence type="ECO:0000256" key="1">
    <source>
        <dbReference type="SAM" id="Phobius"/>
    </source>
</evidence>
<feature type="transmembrane region" description="Helical" evidence="1">
    <location>
        <begin position="43"/>
        <end position="63"/>
    </location>
</feature>
<evidence type="ECO:0000313" key="3">
    <source>
        <dbReference type="Proteomes" id="UP000287823"/>
    </source>
</evidence>
<organism evidence="2 3">
    <name type="scientific">Aliidiomarina soli</name>
    <dbReference type="NCBI Taxonomy" id="1928574"/>
    <lineage>
        <taxon>Bacteria</taxon>
        <taxon>Pseudomonadati</taxon>
        <taxon>Pseudomonadota</taxon>
        <taxon>Gammaproteobacteria</taxon>
        <taxon>Alteromonadales</taxon>
        <taxon>Idiomarinaceae</taxon>
        <taxon>Aliidiomarina</taxon>
    </lineage>
</organism>
<comment type="caution">
    <text evidence="2">The sequence shown here is derived from an EMBL/GenBank/DDBJ whole genome shotgun (WGS) entry which is preliminary data.</text>
</comment>
<accession>A0A432WK04</accession>
<reference evidence="2 3" key="1">
    <citation type="journal article" date="2011" name="Front. Microbiol.">
        <title>Genomic signatures of strain selection and enhancement in Bacillus atrophaeus var. globigii, a historical biowarfare simulant.</title>
        <authorList>
            <person name="Gibbons H.S."/>
            <person name="Broomall S.M."/>
            <person name="McNew L.A."/>
            <person name="Daligault H."/>
            <person name="Chapman C."/>
            <person name="Bruce D."/>
            <person name="Karavis M."/>
            <person name="Krepps M."/>
            <person name="McGregor P.A."/>
            <person name="Hong C."/>
            <person name="Park K.H."/>
            <person name="Akmal A."/>
            <person name="Feldman A."/>
            <person name="Lin J.S."/>
            <person name="Chang W.E."/>
            <person name="Higgs B.W."/>
            <person name="Demirev P."/>
            <person name="Lindquist J."/>
            <person name="Liem A."/>
            <person name="Fochler E."/>
            <person name="Read T.D."/>
            <person name="Tapia R."/>
            <person name="Johnson S."/>
            <person name="Bishop-Lilly K.A."/>
            <person name="Detter C."/>
            <person name="Han C."/>
            <person name="Sozhamannan S."/>
            <person name="Rosenzweig C.N."/>
            <person name="Skowronski E.W."/>
        </authorList>
    </citation>
    <scope>NUCLEOTIDE SEQUENCE [LARGE SCALE GENOMIC DNA]</scope>
    <source>
        <strain evidence="2 3">Y4G10-17</strain>
    </source>
</reference>
<protein>
    <submittedName>
        <fullName evidence="2">DUF2909 domain-containing protein</fullName>
    </submittedName>
</protein>
<keyword evidence="1" id="KW-1133">Transmembrane helix</keyword>
<sequence length="69" mass="7905">MILKILLVALLLYVIYNLFQGLFHLMRQKQDGPRMSHFIGRRVLFSVIIIALIVLALATGILTPNPRPY</sequence>
<keyword evidence="3" id="KW-1185">Reference proteome</keyword>
<dbReference type="Pfam" id="PF11137">
    <property type="entry name" value="DUF2909"/>
    <property type="match status" value="1"/>
</dbReference>
<name>A0A432WK04_9GAMM</name>
<keyword evidence="1" id="KW-0812">Transmembrane</keyword>